<evidence type="ECO:0000313" key="2">
    <source>
        <dbReference type="Proteomes" id="UP000712600"/>
    </source>
</evidence>
<organism evidence="1 2">
    <name type="scientific">Brassica cretica</name>
    <name type="common">Mustard</name>
    <dbReference type="NCBI Taxonomy" id="69181"/>
    <lineage>
        <taxon>Eukaryota</taxon>
        <taxon>Viridiplantae</taxon>
        <taxon>Streptophyta</taxon>
        <taxon>Embryophyta</taxon>
        <taxon>Tracheophyta</taxon>
        <taxon>Spermatophyta</taxon>
        <taxon>Magnoliopsida</taxon>
        <taxon>eudicotyledons</taxon>
        <taxon>Gunneridae</taxon>
        <taxon>Pentapetalae</taxon>
        <taxon>rosids</taxon>
        <taxon>malvids</taxon>
        <taxon>Brassicales</taxon>
        <taxon>Brassicaceae</taxon>
        <taxon>Brassiceae</taxon>
        <taxon>Brassica</taxon>
    </lineage>
</organism>
<dbReference type="Proteomes" id="UP000712600">
    <property type="component" value="Unassembled WGS sequence"/>
</dbReference>
<protein>
    <submittedName>
        <fullName evidence="1">Uncharacterized protein</fullName>
    </submittedName>
</protein>
<name>A0A8S9PST9_BRACR</name>
<proteinExistence type="predicted"/>
<sequence length="467" mass="52487">MIRTLEVETGSYRLVNQVTVRMDEKEVWLSVIKIRCLAQRRSREECWNEVRDKKKIRVRMLVEQVSPYSLDLQATKLELECLGRQDKSGTRPASTSEADLSLNKLLTIGERGRTTGSFPGGKNLSRTQDKGVSQSLELKKVLAQFSKLHQSPVFKSSLSQTMRLKCPNYSLWVRMMKKNPRGKDGLSHTSDEAPWQIYKVLAHGNEWRPEALSLSNKSCFKLEEKRGQKSPQWPQSSQSFSGFLSDPLVVYGEVKSWRRNVEKSFHLIPQIRQAQMSSVYMEVQGSSSEPVALSAGVGVVVLLVQETHKKAYYLSHEENDESVGLSADVGIVVLPVPKTLELKIDGELVGLSADVDIVVLPVSKLIGAHLQACPYTKSSLRKGISELPERPKELSVSHFLIEGQQEVGDLKGQQEVGDLKEGLSDQYEEAVTPHCAHQVQGYKDYSIRDISWLSVEGEFNHPSRPEE</sequence>
<dbReference type="AlphaFoldDB" id="A0A8S9PST9"/>
<dbReference type="EMBL" id="QGKX02001347">
    <property type="protein sequence ID" value="KAF3526933.1"/>
    <property type="molecule type" value="Genomic_DNA"/>
</dbReference>
<accession>A0A8S9PST9</accession>
<gene>
    <name evidence="1" type="ORF">F2Q69_00046963</name>
</gene>
<comment type="caution">
    <text evidence="1">The sequence shown here is derived from an EMBL/GenBank/DDBJ whole genome shotgun (WGS) entry which is preliminary data.</text>
</comment>
<reference evidence="1" key="1">
    <citation type="submission" date="2019-12" db="EMBL/GenBank/DDBJ databases">
        <title>Genome sequencing and annotation of Brassica cretica.</title>
        <authorList>
            <person name="Studholme D.J."/>
            <person name="Sarris P."/>
        </authorList>
    </citation>
    <scope>NUCLEOTIDE SEQUENCE</scope>
    <source>
        <strain evidence="1">PFS-109/04</strain>
        <tissue evidence="1">Leaf</tissue>
    </source>
</reference>
<evidence type="ECO:0000313" key="1">
    <source>
        <dbReference type="EMBL" id="KAF3526933.1"/>
    </source>
</evidence>